<dbReference type="EMBL" id="LHPI01000001">
    <property type="protein sequence ID" value="KOO09379.1"/>
    <property type="molecule type" value="Genomic_DNA"/>
</dbReference>
<dbReference type="InterPro" id="IPR018772">
    <property type="entry name" value="Transcription_activator_HlyU"/>
</dbReference>
<evidence type="ECO:0000313" key="1">
    <source>
        <dbReference type="EMBL" id="KOO09379.1"/>
    </source>
</evidence>
<sequence>MGLFSRLFGNKNTQPTQIEVDPIEYKGFLIYQEAIGEGGQFRIAGRITKEIDGEVKTHKFIRSDLLPTQSDADEFMLKKAQMFIDQMGDSIFQ</sequence>
<keyword evidence="2" id="KW-1185">Reference proteome</keyword>
<proteinExistence type="predicted"/>
<evidence type="ECO:0000313" key="2">
    <source>
        <dbReference type="Proteomes" id="UP000037530"/>
    </source>
</evidence>
<dbReference type="AlphaFoldDB" id="A0A0M0I4Z3"/>
<dbReference type="Pfam" id="PF10115">
    <property type="entry name" value="HlyU"/>
    <property type="match status" value="1"/>
</dbReference>
<accession>A0A0M0I4Z3</accession>
<gene>
    <name evidence="1" type="ORF">AKJ31_03220</name>
</gene>
<dbReference type="OrthoDB" id="9800971at2"/>
<reference evidence="2" key="1">
    <citation type="submission" date="2015-08" db="EMBL/GenBank/DDBJ databases">
        <title>Vibrio galatheae sp. nov., a novel member of the Vibrionaceae family isolated from the Solomon Islands.</title>
        <authorList>
            <person name="Giubergia S."/>
            <person name="Machado H."/>
            <person name="Mateiu R.V."/>
            <person name="Gram L."/>
        </authorList>
    </citation>
    <scope>NUCLEOTIDE SEQUENCE [LARGE SCALE GENOMIC DNA]</scope>
    <source>
        <strain evidence="2">DSM 19134</strain>
    </source>
</reference>
<comment type="caution">
    <text evidence="1">The sequence shown here is derived from an EMBL/GenBank/DDBJ whole genome shotgun (WGS) entry which is preliminary data.</text>
</comment>
<dbReference type="PATRIC" id="fig|171383.3.peg.658"/>
<dbReference type="STRING" id="171383.AKJ31_03220"/>
<dbReference type="Proteomes" id="UP000037530">
    <property type="component" value="Unassembled WGS sequence"/>
</dbReference>
<protein>
    <submittedName>
        <fullName evidence="1">Transcriptional regulator</fullName>
    </submittedName>
</protein>
<dbReference type="RefSeq" id="WP_053407635.1">
    <property type="nucleotide sequence ID" value="NZ_DAIPHI010000015.1"/>
</dbReference>
<organism evidence="1 2">
    <name type="scientific">Vibrio hepatarius</name>
    <dbReference type="NCBI Taxonomy" id="171383"/>
    <lineage>
        <taxon>Bacteria</taxon>
        <taxon>Pseudomonadati</taxon>
        <taxon>Pseudomonadota</taxon>
        <taxon>Gammaproteobacteria</taxon>
        <taxon>Vibrionales</taxon>
        <taxon>Vibrionaceae</taxon>
        <taxon>Vibrio</taxon>
        <taxon>Vibrio oreintalis group</taxon>
    </lineage>
</organism>
<name>A0A0M0I4Z3_9VIBR</name>